<gene>
    <name evidence="5" type="ORF">CfE428DRAFT_1481</name>
</gene>
<organism evidence="5 6">
    <name type="scientific">Chthoniobacter flavus Ellin428</name>
    <dbReference type="NCBI Taxonomy" id="497964"/>
    <lineage>
        <taxon>Bacteria</taxon>
        <taxon>Pseudomonadati</taxon>
        <taxon>Verrucomicrobiota</taxon>
        <taxon>Spartobacteria</taxon>
        <taxon>Chthoniobacterales</taxon>
        <taxon>Chthoniobacteraceae</taxon>
        <taxon>Chthoniobacter</taxon>
    </lineage>
</organism>
<dbReference type="STRING" id="497964.CfE428DRAFT_1481"/>
<dbReference type="Gene3D" id="1.25.40.10">
    <property type="entry name" value="Tetratricopeptide repeat domain"/>
    <property type="match status" value="1"/>
</dbReference>
<reference evidence="5 6" key="1">
    <citation type="journal article" date="2011" name="J. Bacteriol.">
        <title>Genome sequence of Chthoniobacter flavus Ellin428, an aerobic heterotrophic soil bacterium.</title>
        <authorList>
            <person name="Kant R."/>
            <person name="van Passel M.W."/>
            <person name="Palva A."/>
            <person name="Lucas S."/>
            <person name="Lapidus A."/>
            <person name="Glavina Del Rio T."/>
            <person name="Dalin E."/>
            <person name="Tice H."/>
            <person name="Bruce D."/>
            <person name="Goodwin L."/>
            <person name="Pitluck S."/>
            <person name="Larimer F.W."/>
            <person name="Land M.L."/>
            <person name="Hauser L."/>
            <person name="Sangwan P."/>
            <person name="de Vos W.M."/>
            <person name="Janssen P.H."/>
            <person name="Smidt H."/>
        </authorList>
    </citation>
    <scope>NUCLEOTIDE SEQUENCE [LARGE SCALE GENOMIC DNA]</scope>
    <source>
        <strain evidence="5 6">Ellin428</strain>
    </source>
</reference>
<feature type="repeat" description="TPR" evidence="3">
    <location>
        <begin position="458"/>
        <end position="491"/>
    </location>
</feature>
<dbReference type="PROSITE" id="PS50005">
    <property type="entry name" value="TPR"/>
    <property type="match status" value="2"/>
</dbReference>
<evidence type="ECO:0000256" key="4">
    <source>
        <dbReference type="SAM" id="Phobius"/>
    </source>
</evidence>
<name>B4CY40_9BACT</name>
<keyword evidence="2 3" id="KW-0802">TPR repeat</keyword>
<evidence type="ECO:0000256" key="3">
    <source>
        <dbReference type="PROSITE-ProRule" id="PRU00339"/>
    </source>
</evidence>
<evidence type="ECO:0000256" key="2">
    <source>
        <dbReference type="ARBA" id="ARBA00022803"/>
    </source>
</evidence>
<dbReference type="InterPro" id="IPR019734">
    <property type="entry name" value="TPR_rpt"/>
</dbReference>
<keyword evidence="4" id="KW-0472">Membrane</keyword>
<feature type="repeat" description="TPR" evidence="3">
    <location>
        <begin position="526"/>
        <end position="559"/>
    </location>
</feature>
<keyword evidence="4" id="KW-0812">Transmembrane</keyword>
<keyword evidence="4" id="KW-1133">Transmembrane helix</keyword>
<dbReference type="SMART" id="SM00028">
    <property type="entry name" value="TPR"/>
    <property type="match status" value="3"/>
</dbReference>
<dbReference type="EMBL" id="ABVL01000003">
    <property type="protein sequence ID" value="EDY21188.1"/>
    <property type="molecule type" value="Genomic_DNA"/>
</dbReference>
<dbReference type="InterPro" id="IPR052346">
    <property type="entry name" value="O-mannosyl-transferase_TMTC"/>
</dbReference>
<dbReference type="PANTHER" id="PTHR44227">
    <property type="match status" value="1"/>
</dbReference>
<keyword evidence="6" id="KW-1185">Reference proteome</keyword>
<feature type="transmembrane region" description="Helical" evidence="4">
    <location>
        <begin position="108"/>
        <end position="126"/>
    </location>
</feature>
<keyword evidence="1" id="KW-0677">Repeat</keyword>
<feature type="transmembrane region" description="Helical" evidence="4">
    <location>
        <begin position="301"/>
        <end position="319"/>
    </location>
</feature>
<comment type="caution">
    <text evidence="5">The sequence shown here is derived from an EMBL/GenBank/DDBJ whole genome shotgun (WGS) entry which is preliminary data.</text>
</comment>
<dbReference type="PANTHER" id="PTHR44227:SF3">
    <property type="entry name" value="PROTEIN O-MANNOSYL-TRANSFERASE TMTC4"/>
    <property type="match status" value="1"/>
</dbReference>
<evidence type="ECO:0000313" key="6">
    <source>
        <dbReference type="Proteomes" id="UP000005824"/>
    </source>
</evidence>
<proteinExistence type="predicted"/>
<evidence type="ECO:0000256" key="1">
    <source>
        <dbReference type="ARBA" id="ARBA00022737"/>
    </source>
</evidence>
<dbReference type="InterPro" id="IPR011990">
    <property type="entry name" value="TPR-like_helical_dom_sf"/>
</dbReference>
<evidence type="ECO:0000313" key="5">
    <source>
        <dbReference type="EMBL" id="EDY21188.1"/>
    </source>
</evidence>
<dbReference type="eggNOG" id="COG0457">
    <property type="taxonomic scope" value="Bacteria"/>
</dbReference>
<feature type="transmembrane region" description="Helical" evidence="4">
    <location>
        <begin position="25"/>
        <end position="44"/>
    </location>
</feature>
<protein>
    <submittedName>
        <fullName evidence="5">Tetratricopeptide TPR_2 repeat protein</fullName>
    </submittedName>
</protein>
<accession>B4CY40</accession>
<dbReference type="InParanoid" id="B4CY40"/>
<dbReference type="SUPFAM" id="SSF48452">
    <property type="entry name" value="TPR-like"/>
    <property type="match status" value="1"/>
</dbReference>
<dbReference type="Proteomes" id="UP000005824">
    <property type="component" value="Unassembled WGS sequence"/>
</dbReference>
<dbReference type="AlphaFoldDB" id="B4CY40"/>
<dbReference type="Pfam" id="PF13432">
    <property type="entry name" value="TPR_16"/>
    <property type="match status" value="2"/>
</dbReference>
<feature type="transmembrane region" description="Helical" evidence="4">
    <location>
        <begin position="185"/>
        <end position="214"/>
    </location>
</feature>
<sequence>MSAAPSDSAPANAAPLRASLPESRVVAYVVIALIVAVVCTYARIVRADFIQFDDNSHVFENALVRGGLSWRGVIEAFAHPHASLWVPLTWLSFMTDVSLFGLNPGAMHAVNLAWHTASTVLLFLTLRRMTRHLWASAFVAALFGLHPLNVESVAWIAERKNVLSTFFWFASIAAYARYAEKPRALPYLAALVGAALALLAKPMAVTLPCTLLLLDFWPLERWRTVDWRRLLLEKVPFFLLSAGASWMAVHARRAEAVVTAETLPFTERISNALVSYLTYLDKLVWPVNLGVFYPYPQHPQTALVVIAALLLLAVTVIAIREWKRQPWLLMGWLWFLGILVPVIGLVQVGSQARADRFTYVPQLGIFLAVTWLVKERWSRSACALRLVAGPVLAACALVSAHQVAYWLDGATLFEHTAAVTENNAWAFALAGMHRVRQGDVSRAIAAFQVSLRMKADQPAIWREFGAALLRIDKAPAAAEAFRVALKYDPADLHASYLLAVTLEKIGQTDEAIARLGQLVQDLPKSAGVQYHLARALESKGRHEEALPHLREAARLAPGQPEVATALKQVEGGMSGLGAYPEF</sequence>
<feature type="transmembrane region" description="Helical" evidence="4">
    <location>
        <begin position="331"/>
        <end position="350"/>
    </location>
</feature>
<dbReference type="RefSeq" id="WP_006978807.1">
    <property type="nucleotide sequence ID" value="NZ_ABVL01000003.1"/>
</dbReference>